<feature type="compositionally biased region" description="Pro residues" evidence="8">
    <location>
        <begin position="381"/>
        <end position="392"/>
    </location>
</feature>
<dbReference type="PROSITE" id="PS00108">
    <property type="entry name" value="PROTEIN_KINASE_ST"/>
    <property type="match status" value="1"/>
</dbReference>
<reference evidence="11 12" key="1">
    <citation type="submission" date="2024-03" db="EMBL/GenBank/DDBJ databases">
        <title>Draft genome sequence of Pseudonocardia nematodicida JCM 31783.</title>
        <authorList>
            <person name="Butdee W."/>
            <person name="Duangmal K."/>
        </authorList>
    </citation>
    <scope>NUCLEOTIDE SEQUENCE [LARGE SCALE GENOMIC DNA]</scope>
    <source>
        <strain evidence="11 12">JCM 31783</strain>
    </source>
</reference>
<dbReference type="Gene3D" id="3.30.200.20">
    <property type="entry name" value="Phosphorylase Kinase, domain 1"/>
    <property type="match status" value="1"/>
</dbReference>
<feature type="compositionally biased region" description="Low complexity" evidence="8">
    <location>
        <begin position="247"/>
        <end position="279"/>
    </location>
</feature>
<feature type="transmembrane region" description="Helical" evidence="9">
    <location>
        <begin position="186"/>
        <end position="206"/>
    </location>
</feature>
<evidence type="ECO:0000256" key="1">
    <source>
        <dbReference type="ARBA" id="ARBA00012513"/>
    </source>
</evidence>
<dbReference type="InterPro" id="IPR000719">
    <property type="entry name" value="Prot_kinase_dom"/>
</dbReference>
<evidence type="ECO:0000256" key="2">
    <source>
        <dbReference type="ARBA" id="ARBA00022527"/>
    </source>
</evidence>
<keyword evidence="5 11" id="KW-0418">Kinase</keyword>
<dbReference type="PANTHER" id="PTHR43289:SF6">
    <property type="entry name" value="SERINE_THREONINE-PROTEIN KINASE NEKL-3"/>
    <property type="match status" value="1"/>
</dbReference>
<dbReference type="SUPFAM" id="SSF56112">
    <property type="entry name" value="Protein kinase-like (PK-like)"/>
    <property type="match status" value="1"/>
</dbReference>
<keyword evidence="6 7" id="KW-0067">ATP-binding</keyword>
<dbReference type="EMBL" id="JBEDNQ010000001">
    <property type="protein sequence ID" value="MEQ3549236.1"/>
    <property type="molecule type" value="Genomic_DNA"/>
</dbReference>
<keyword evidence="4 7" id="KW-0547">Nucleotide-binding</keyword>
<feature type="transmembrane region" description="Helical" evidence="9">
    <location>
        <begin position="151"/>
        <end position="174"/>
    </location>
</feature>
<evidence type="ECO:0000256" key="9">
    <source>
        <dbReference type="SAM" id="Phobius"/>
    </source>
</evidence>
<name>A0ABV1K453_9PSEU</name>
<feature type="compositionally biased region" description="Gly residues" evidence="8">
    <location>
        <begin position="333"/>
        <end position="351"/>
    </location>
</feature>
<comment type="caution">
    <text evidence="11">The sequence shown here is derived from an EMBL/GenBank/DDBJ whole genome shotgun (WGS) entry which is preliminary data.</text>
</comment>
<feature type="domain" description="Protein kinase" evidence="10">
    <location>
        <begin position="411"/>
        <end position="672"/>
    </location>
</feature>
<dbReference type="CDD" id="cd14014">
    <property type="entry name" value="STKc_PknB_like"/>
    <property type="match status" value="1"/>
</dbReference>
<dbReference type="Proteomes" id="UP001494902">
    <property type="component" value="Unassembled WGS sequence"/>
</dbReference>
<evidence type="ECO:0000256" key="5">
    <source>
        <dbReference type="ARBA" id="ARBA00022777"/>
    </source>
</evidence>
<evidence type="ECO:0000313" key="11">
    <source>
        <dbReference type="EMBL" id="MEQ3549236.1"/>
    </source>
</evidence>
<dbReference type="PROSITE" id="PS50011">
    <property type="entry name" value="PROTEIN_KINASE_DOM"/>
    <property type="match status" value="1"/>
</dbReference>
<feature type="compositionally biased region" description="Pro residues" evidence="8">
    <location>
        <begin position="353"/>
        <end position="366"/>
    </location>
</feature>
<dbReference type="PROSITE" id="PS00107">
    <property type="entry name" value="PROTEIN_KINASE_ATP"/>
    <property type="match status" value="1"/>
</dbReference>
<dbReference type="Pfam" id="PF00069">
    <property type="entry name" value="Pkinase"/>
    <property type="match status" value="1"/>
</dbReference>
<evidence type="ECO:0000256" key="4">
    <source>
        <dbReference type="ARBA" id="ARBA00022741"/>
    </source>
</evidence>
<feature type="transmembrane region" description="Helical" evidence="9">
    <location>
        <begin position="77"/>
        <end position="105"/>
    </location>
</feature>
<feature type="binding site" evidence="7">
    <location>
        <position position="440"/>
    </location>
    <ligand>
        <name>ATP</name>
        <dbReference type="ChEBI" id="CHEBI:30616"/>
    </ligand>
</feature>
<proteinExistence type="predicted"/>
<keyword evidence="9" id="KW-1133">Transmembrane helix</keyword>
<feature type="compositionally biased region" description="Low complexity" evidence="8">
    <location>
        <begin position="367"/>
        <end position="380"/>
    </location>
</feature>
<dbReference type="GO" id="GO:0004674">
    <property type="term" value="F:protein serine/threonine kinase activity"/>
    <property type="evidence" value="ECO:0007669"/>
    <property type="project" value="UniProtKB-EC"/>
</dbReference>
<dbReference type="InterPro" id="IPR008271">
    <property type="entry name" value="Ser/Thr_kinase_AS"/>
</dbReference>
<dbReference type="InterPro" id="IPR017441">
    <property type="entry name" value="Protein_kinase_ATP_BS"/>
</dbReference>
<feature type="region of interest" description="Disordered" evidence="8">
    <location>
        <begin position="242"/>
        <end position="407"/>
    </location>
</feature>
<evidence type="ECO:0000256" key="3">
    <source>
        <dbReference type="ARBA" id="ARBA00022679"/>
    </source>
</evidence>
<evidence type="ECO:0000256" key="8">
    <source>
        <dbReference type="SAM" id="MobiDB-lite"/>
    </source>
</evidence>
<evidence type="ECO:0000256" key="7">
    <source>
        <dbReference type="PROSITE-ProRule" id="PRU10141"/>
    </source>
</evidence>
<gene>
    <name evidence="11" type="ORF">WIS52_02030</name>
</gene>
<dbReference type="EC" id="2.7.11.1" evidence="1"/>
<evidence type="ECO:0000256" key="6">
    <source>
        <dbReference type="ARBA" id="ARBA00022840"/>
    </source>
</evidence>
<dbReference type="SMART" id="SM00220">
    <property type="entry name" value="S_TKc"/>
    <property type="match status" value="1"/>
</dbReference>
<protein>
    <recommendedName>
        <fullName evidence="1">non-specific serine/threonine protein kinase</fullName>
        <ecNumber evidence="1">2.7.11.1</ecNumber>
    </recommendedName>
</protein>
<evidence type="ECO:0000259" key="10">
    <source>
        <dbReference type="PROSITE" id="PS50011"/>
    </source>
</evidence>
<dbReference type="InterPro" id="IPR011009">
    <property type="entry name" value="Kinase-like_dom_sf"/>
</dbReference>
<evidence type="ECO:0000313" key="12">
    <source>
        <dbReference type="Proteomes" id="UP001494902"/>
    </source>
</evidence>
<sequence length="690" mass="70209">MGGGTAVEAWVALVAGMLDRIRGLGVPDVCPGDWAWSVTALGVLTGLIPTAGAVTVSLLRRRIGSGSASGYGPAESVLLAGIGLLAAGLLPLAVFHGAGGVFAVATAGETVPGLSAETSASIRVTTCSVVGTQSSYLGLGSVGGSIGSGDLVRSVTAIVLLGVVPLLAVMLVAVQARTALRRGPRWPAKFFWLPLFALIVLTASVPSGTAEHLWVGILAAGLFGVILVPMVPPPSQRTIERIRAGRDTPPSRSTPSSPGDGSSSSRAGRTGAGAARPSAVTATPSVAERLADRFARRETPHEQEQRSAAQSGAGAPVAPYATFHPQQPPGTGGPPYAGFGPGPSGYAGGPPSGARPPGPPGRPPTGPAAHPAAGPMRAGAPPLPPPGGPPRRPTTIAPVPGGPVPGRAPRFRLLKRLGAGGFGGVWLAHDAKLGHTVAVKSAHAADPETEERIRREAAALGSMRHPCCVEIYDLLHASSDPGLQGMDGLVIVMQYVDGMSLGQLVAERGTVDDVSAARIWTGIAGALDTAHRGGVLHRDIKPGNIVVDPQGHPHLIDFGIARKQGDSTLTQTGYVLGTPDYLAPEAAAGKPASPASDGWQLAAAVSFALSGHPPRGEASDAVAGLRAAASGAKLTHLPARTAHLSLLKQAMRTEPHKRPELATIQAKLDTWLQRQGYRADGPVTAMLDTR</sequence>
<organism evidence="11 12">
    <name type="scientific">Pseudonocardia nematodicida</name>
    <dbReference type="NCBI Taxonomy" id="1206997"/>
    <lineage>
        <taxon>Bacteria</taxon>
        <taxon>Bacillati</taxon>
        <taxon>Actinomycetota</taxon>
        <taxon>Actinomycetes</taxon>
        <taxon>Pseudonocardiales</taxon>
        <taxon>Pseudonocardiaceae</taxon>
        <taxon>Pseudonocardia</taxon>
    </lineage>
</organism>
<dbReference type="Gene3D" id="1.10.510.10">
    <property type="entry name" value="Transferase(Phosphotransferase) domain 1"/>
    <property type="match status" value="1"/>
</dbReference>
<keyword evidence="9" id="KW-0812">Transmembrane</keyword>
<feature type="transmembrane region" description="Helical" evidence="9">
    <location>
        <begin position="212"/>
        <end position="231"/>
    </location>
</feature>
<accession>A0ABV1K453</accession>
<keyword evidence="12" id="KW-1185">Reference proteome</keyword>
<keyword evidence="3 11" id="KW-0808">Transferase</keyword>
<feature type="compositionally biased region" description="Basic and acidic residues" evidence="8">
    <location>
        <begin position="289"/>
        <end position="305"/>
    </location>
</feature>
<dbReference type="PANTHER" id="PTHR43289">
    <property type="entry name" value="MITOGEN-ACTIVATED PROTEIN KINASE KINASE KINASE 20-RELATED"/>
    <property type="match status" value="1"/>
</dbReference>
<dbReference type="RefSeq" id="WP_349296324.1">
    <property type="nucleotide sequence ID" value="NZ_JBEDNQ010000001.1"/>
</dbReference>
<keyword evidence="2" id="KW-0723">Serine/threonine-protein kinase</keyword>
<keyword evidence="9" id="KW-0472">Membrane</keyword>
<feature type="transmembrane region" description="Helical" evidence="9">
    <location>
        <begin position="34"/>
        <end position="56"/>
    </location>
</feature>